<dbReference type="Proteomes" id="UP000500953">
    <property type="component" value="Chromosome"/>
</dbReference>
<keyword evidence="3" id="KW-1133">Transmembrane helix</keyword>
<protein>
    <recommendedName>
        <fullName evidence="6">DUF2637 domain-containing protein</fullName>
    </recommendedName>
</protein>
<proteinExistence type="predicted"/>
<feature type="transmembrane region" description="Helical" evidence="3">
    <location>
        <begin position="156"/>
        <end position="174"/>
    </location>
</feature>
<sequence>MTGDNSQDETPDGGLSKRIERARARVPMQYNPVLYQEMSEREIDQERDLYKWERARKRRQRKRALRRELAAESRDLQAARRAKRRADREKRWHAEALAARQRATNPDAQVGLVHRQTMVMSRNLGVAVVGGLAWSAVNVGRNLMPDGSGPSGPTWWALWVLSFGVEGLISIPIREIMKLATTSARNGRQLDRSRIVLFEAALLLVTVGLNAGPHLADGDWGRAAEYSVAPVMVVVCMWLHAWLSNRYAKLIDSLVPAAASGSDSATPASATAAVATGNVTPVGSVLPLPTASVPLADTGAVGSMPTAVQRPGESDSAPGEVPTETLSGWLHQGILLRARIENPAADECELIARHLVKHGQCKLREDHLVTVLRLAEDGVNPNAIATQMSQDNPGFTFTRSAVDRAITRAGALRNSAAQIQPEEVAATAHSA</sequence>
<evidence type="ECO:0000256" key="1">
    <source>
        <dbReference type="SAM" id="Coils"/>
    </source>
</evidence>
<feature type="compositionally biased region" description="Acidic residues" evidence="2">
    <location>
        <begin position="1"/>
        <end position="11"/>
    </location>
</feature>
<keyword evidence="3" id="KW-0812">Transmembrane</keyword>
<dbReference type="RefSeq" id="WP_167491048.1">
    <property type="nucleotide sequence ID" value="NZ_CP046173.1"/>
</dbReference>
<feature type="coiled-coil region" evidence="1">
    <location>
        <begin position="62"/>
        <end position="89"/>
    </location>
</feature>
<accession>A0A6G9ZDN2</accession>
<keyword evidence="1" id="KW-0175">Coiled coil</keyword>
<feature type="transmembrane region" description="Helical" evidence="3">
    <location>
        <begin position="195"/>
        <end position="212"/>
    </location>
</feature>
<dbReference type="AlphaFoldDB" id="A0A6G9ZDN2"/>
<keyword evidence="3" id="KW-0472">Membrane</keyword>
<organism evidence="4 5">
    <name type="scientific">Nocardia terpenica</name>
    <dbReference type="NCBI Taxonomy" id="455432"/>
    <lineage>
        <taxon>Bacteria</taxon>
        <taxon>Bacillati</taxon>
        <taxon>Actinomycetota</taxon>
        <taxon>Actinomycetes</taxon>
        <taxon>Mycobacteriales</taxon>
        <taxon>Nocardiaceae</taxon>
        <taxon>Nocardia</taxon>
    </lineage>
</organism>
<feature type="region of interest" description="Disordered" evidence="2">
    <location>
        <begin position="1"/>
        <end position="23"/>
    </location>
</feature>
<name>A0A6G9ZDN2_9NOCA</name>
<evidence type="ECO:0000256" key="3">
    <source>
        <dbReference type="SAM" id="Phobius"/>
    </source>
</evidence>
<evidence type="ECO:0008006" key="6">
    <source>
        <dbReference type="Google" id="ProtNLM"/>
    </source>
</evidence>
<evidence type="ECO:0000313" key="5">
    <source>
        <dbReference type="Proteomes" id="UP000500953"/>
    </source>
</evidence>
<feature type="transmembrane region" description="Helical" evidence="3">
    <location>
        <begin position="224"/>
        <end position="243"/>
    </location>
</feature>
<feature type="transmembrane region" description="Helical" evidence="3">
    <location>
        <begin position="124"/>
        <end position="144"/>
    </location>
</feature>
<reference evidence="4 5" key="1">
    <citation type="journal article" date="2019" name="ACS Chem. Biol.">
        <title>Identification and Mobilization of a Cryptic Antibiotic Biosynthesis Gene Locus from a Human-Pathogenic Nocardia Isolate.</title>
        <authorList>
            <person name="Herisse M."/>
            <person name="Ishida K."/>
            <person name="Porter J.L."/>
            <person name="Howden B."/>
            <person name="Hertweck C."/>
            <person name="Stinear T.P."/>
            <person name="Pidot S.J."/>
        </authorList>
    </citation>
    <scope>NUCLEOTIDE SEQUENCE [LARGE SCALE GENOMIC DNA]</scope>
    <source>
        <strain evidence="4 5">AUSMDU00012715</strain>
    </source>
</reference>
<dbReference type="EMBL" id="CP046173">
    <property type="protein sequence ID" value="QIS23729.1"/>
    <property type="molecule type" value="Genomic_DNA"/>
</dbReference>
<evidence type="ECO:0000313" key="4">
    <source>
        <dbReference type="EMBL" id="QIS23729.1"/>
    </source>
</evidence>
<gene>
    <name evidence="4" type="ORF">F6W96_41055</name>
</gene>
<evidence type="ECO:0000256" key="2">
    <source>
        <dbReference type="SAM" id="MobiDB-lite"/>
    </source>
</evidence>